<keyword evidence="3" id="KW-1185">Reference proteome</keyword>
<dbReference type="AlphaFoldDB" id="A0A840G4Z8"/>
<gene>
    <name evidence="2" type="ORF">GGD90_001372</name>
</gene>
<comment type="caution">
    <text evidence="2">The sequence shown here is derived from an EMBL/GenBank/DDBJ whole genome shotgun (WGS) entry which is preliminary data.</text>
</comment>
<feature type="region of interest" description="Disordered" evidence="1">
    <location>
        <begin position="1"/>
        <end position="23"/>
    </location>
</feature>
<reference evidence="2 3" key="1">
    <citation type="submission" date="2020-08" db="EMBL/GenBank/DDBJ databases">
        <title>Genome sequencing of Purple Non-Sulfur Bacteria from various extreme environments.</title>
        <authorList>
            <person name="Mayer M."/>
        </authorList>
    </citation>
    <scope>NUCLEOTIDE SEQUENCE [LARGE SCALE GENOMIC DNA]</scope>
    <source>
        <strain evidence="2 3">2761</strain>
    </source>
</reference>
<evidence type="ECO:0000313" key="2">
    <source>
        <dbReference type="EMBL" id="MBB4247006.1"/>
    </source>
</evidence>
<dbReference type="Proteomes" id="UP000587070">
    <property type="component" value="Unassembled WGS sequence"/>
</dbReference>
<dbReference type="RefSeq" id="WP_153115521.1">
    <property type="nucleotide sequence ID" value="NZ_JACIGE010000004.1"/>
</dbReference>
<sequence length="55" mass="5909">MAAGNKRQKTKRPTIGASLKRLTSASLAPPDNLKIANATDGMMKTIRRKTKIEGA</sequence>
<evidence type="ECO:0000256" key="1">
    <source>
        <dbReference type="SAM" id="MobiDB-lite"/>
    </source>
</evidence>
<name>A0A840G4Z8_RHOTE</name>
<evidence type="ECO:0000313" key="3">
    <source>
        <dbReference type="Proteomes" id="UP000587070"/>
    </source>
</evidence>
<proteinExistence type="predicted"/>
<feature type="compositionally biased region" description="Basic residues" evidence="1">
    <location>
        <begin position="1"/>
        <end position="12"/>
    </location>
</feature>
<accession>A0A840G4Z8</accession>
<dbReference type="EMBL" id="JACIGE010000004">
    <property type="protein sequence ID" value="MBB4247006.1"/>
    <property type="molecule type" value="Genomic_DNA"/>
</dbReference>
<protein>
    <submittedName>
        <fullName evidence="2">Uncharacterized protein</fullName>
    </submittedName>
</protein>
<organism evidence="2 3">
    <name type="scientific">Rhodocyclus tenuis</name>
    <name type="common">Rhodospirillum tenue</name>
    <dbReference type="NCBI Taxonomy" id="1066"/>
    <lineage>
        <taxon>Bacteria</taxon>
        <taxon>Pseudomonadati</taxon>
        <taxon>Pseudomonadota</taxon>
        <taxon>Betaproteobacteria</taxon>
        <taxon>Rhodocyclales</taxon>
        <taxon>Rhodocyclaceae</taxon>
        <taxon>Rhodocyclus</taxon>
    </lineage>
</organism>